<organism evidence="2 3">
    <name type="scientific">Massilia mucilaginosa</name>
    <dbReference type="NCBI Taxonomy" id="2609282"/>
    <lineage>
        <taxon>Bacteria</taxon>
        <taxon>Pseudomonadati</taxon>
        <taxon>Pseudomonadota</taxon>
        <taxon>Betaproteobacteria</taxon>
        <taxon>Burkholderiales</taxon>
        <taxon>Oxalobacteraceae</taxon>
        <taxon>Telluria group</taxon>
        <taxon>Massilia</taxon>
    </lineage>
</organism>
<keyword evidence="3" id="KW-1185">Reference proteome</keyword>
<evidence type="ECO:0000313" key="3">
    <source>
        <dbReference type="Proteomes" id="UP000609726"/>
    </source>
</evidence>
<protein>
    <submittedName>
        <fullName evidence="2">Uncharacterized protein</fullName>
    </submittedName>
</protein>
<feature type="region of interest" description="Disordered" evidence="1">
    <location>
        <begin position="35"/>
        <end position="57"/>
    </location>
</feature>
<dbReference type="RefSeq" id="WP_166882139.1">
    <property type="nucleotide sequence ID" value="NZ_WHJH01000074.1"/>
</dbReference>
<name>A0ABX0P2C2_9BURK</name>
<accession>A0ABX0P2C2</accession>
<sequence length="97" mass="10670">MKNYDTRHSTMTTGIWTTSWILPFLKIWHAGETGSGFTQGQEQGAQAAERSTSHRAPEAGICSASGTALVDLRCLREPHQLGRICQSCARIWPPSRA</sequence>
<dbReference type="EMBL" id="WHJH01000074">
    <property type="protein sequence ID" value="NHZ93453.1"/>
    <property type="molecule type" value="Genomic_DNA"/>
</dbReference>
<comment type="caution">
    <text evidence="2">The sequence shown here is derived from an EMBL/GenBank/DDBJ whole genome shotgun (WGS) entry which is preliminary data.</text>
</comment>
<feature type="compositionally biased region" description="Low complexity" evidence="1">
    <location>
        <begin position="39"/>
        <end position="49"/>
    </location>
</feature>
<evidence type="ECO:0000313" key="2">
    <source>
        <dbReference type="EMBL" id="NHZ93453.1"/>
    </source>
</evidence>
<gene>
    <name evidence="2" type="ORF">F2P45_31280</name>
</gene>
<dbReference type="Proteomes" id="UP000609726">
    <property type="component" value="Unassembled WGS sequence"/>
</dbReference>
<evidence type="ECO:0000256" key="1">
    <source>
        <dbReference type="SAM" id="MobiDB-lite"/>
    </source>
</evidence>
<reference evidence="2 3" key="1">
    <citation type="submission" date="2019-10" db="EMBL/GenBank/DDBJ databases">
        <title>Taxonomy of Antarctic Massilia spp.: description of Massilia rubra sp. nov., Massilia aquatica sp. nov., Massilia mucilaginosa sp. nov., Massilia frigida sp. nov. isolated from streams, lakes and regoliths.</title>
        <authorList>
            <person name="Holochova P."/>
            <person name="Sedlacek I."/>
            <person name="Kralova S."/>
            <person name="Maslanova I."/>
            <person name="Busse H.-J."/>
            <person name="Stankova E."/>
            <person name="Vrbovska V."/>
            <person name="Kovarovic V."/>
            <person name="Bartak M."/>
            <person name="Svec P."/>
            <person name="Pantucek R."/>
        </authorList>
    </citation>
    <scope>NUCLEOTIDE SEQUENCE [LARGE SCALE GENOMIC DNA]</scope>
    <source>
        <strain evidence="2 3">CCM 8733</strain>
    </source>
</reference>
<proteinExistence type="predicted"/>